<dbReference type="SUPFAM" id="SSF102114">
    <property type="entry name" value="Radical SAM enzymes"/>
    <property type="match status" value="1"/>
</dbReference>
<evidence type="ECO:0000313" key="7">
    <source>
        <dbReference type="EMBL" id="RRK34699.1"/>
    </source>
</evidence>
<dbReference type="AlphaFoldDB" id="A0A426DPF5"/>
<evidence type="ECO:0000256" key="4">
    <source>
        <dbReference type="ARBA" id="ARBA00023004"/>
    </source>
</evidence>
<name>A0A426DPF5_9FIRM</name>
<evidence type="ECO:0000256" key="1">
    <source>
        <dbReference type="ARBA" id="ARBA00001966"/>
    </source>
</evidence>
<dbReference type="SMART" id="SM00729">
    <property type="entry name" value="Elp3"/>
    <property type="match status" value="1"/>
</dbReference>
<dbReference type="GO" id="GO:0003824">
    <property type="term" value="F:catalytic activity"/>
    <property type="evidence" value="ECO:0007669"/>
    <property type="project" value="InterPro"/>
</dbReference>
<dbReference type="CDD" id="cd01335">
    <property type="entry name" value="Radical_SAM"/>
    <property type="match status" value="1"/>
</dbReference>
<keyword evidence="4" id="KW-0408">Iron</keyword>
<dbReference type="InterPro" id="IPR006638">
    <property type="entry name" value="Elp3/MiaA/NifB-like_rSAM"/>
</dbReference>
<evidence type="ECO:0000256" key="5">
    <source>
        <dbReference type="ARBA" id="ARBA00023014"/>
    </source>
</evidence>
<dbReference type="EMBL" id="RHJS01000002">
    <property type="protein sequence ID" value="RRK34699.1"/>
    <property type="molecule type" value="Genomic_DNA"/>
</dbReference>
<dbReference type="InterPro" id="IPR051198">
    <property type="entry name" value="BchE-like"/>
</dbReference>
<dbReference type="GO" id="GO:0046872">
    <property type="term" value="F:metal ion binding"/>
    <property type="evidence" value="ECO:0007669"/>
    <property type="project" value="UniProtKB-KW"/>
</dbReference>
<dbReference type="Gene3D" id="3.20.20.70">
    <property type="entry name" value="Aldolase class I"/>
    <property type="match status" value="1"/>
</dbReference>
<gene>
    <name evidence="7" type="ORF">EBB54_27680</name>
</gene>
<proteinExistence type="predicted"/>
<feature type="domain" description="Radical SAM core" evidence="6">
    <location>
        <begin position="11"/>
        <end position="248"/>
    </location>
</feature>
<evidence type="ECO:0000256" key="2">
    <source>
        <dbReference type="ARBA" id="ARBA00022691"/>
    </source>
</evidence>
<dbReference type="InterPro" id="IPR013785">
    <property type="entry name" value="Aldolase_TIM"/>
</dbReference>
<dbReference type="InterPro" id="IPR007197">
    <property type="entry name" value="rSAM"/>
</dbReference>
<dbReference type="SFLD" id="SFLDG01095">
    <property type="entry name" value="Uncharacterised_Radical_SAM_Su"/>
    <property type="match status" value="1"/>
</dbReference>
<reference evidence="7" key="1">
    <citation type="submission" date="2018-10" db="EMBL/GenBank/DDBJ databases">
        <title>Schaedlerella arabinophila gen. nov. sp. nov., isolated from the mouse intestinal tract and comparative analysis with the genome of the closely related altered Schaedler flora strain ASF502.</title>
        <authorList>
            <person name="Miyake S."/>
            <person name="Soh M."/>
            <person name="Seedorf H."/>
        </authorList>
    </citation>
    <scope>NUCLEOTIDE SEQUENCE [LARGE SCALE GENOMIC DNA]</scope>
    <source>
        <strain evidence="7">DSM 106076</strain>
    </source>
</reference>
<dbReference type="RefSeq" id="WP_125129791.1">
    <property type="nucleotide sequence ID" value="NZ_RHJS01000002.1"/>
</dbReference>
<dbReference type="GO" id="GO:0051536">
    <property type="term" value="F:iron-sulfur cluster binding"/>
    <property type="evidence" value="ECO:0007669"/>
    <property type="project" value="UniProtKB-KW"/>
</dbReference>
<keyword evidence="2" id="KW-0949">S-adenosyl-L-methionine</keyword>
<sequence length="299" mass="33473">MHYTGTIWRPPYEASSLLLEVTAGCTHHKCKFCTLYADLPFSFRMSPLEDIAADIKEASEMYRRLQGHQITRTFLTGANPFVLRSDRLTEIANLIRAGFPEMETIGSFARITDISTKSDAELAGLRKAGYDGLTIGIETADDEALRFMNKGYLAADILEQCGRLDRAGIRYSFFYLTGISGAGRGEAGAKATAAVCSQLHPTLIGANMMTIYPDSELYQEIQRGAWAEESETEKYKEVRTLVENLNIPTVFAALGASNAFQMQAKLPRDRQKLLDFLDHVIENVGEDELRRYRESVHHL</sequence>
<comment type="cofactor">
    <cofactor evidence="1">
        <name>[4Fe-4S] cluster</name>
        <dbReference type="ChEBI" id="CHEBI:49883"/>
    </cofactor>
</comment>
<dbReference type="Pfam" id="PF04055">
    <property type="entry name" value="Radical_SAM"/>
    <property type="match status" value="1"/>
</dbReference>
<evidence type="ECO:0000259" key="6">
    <source>
        <dbReference type="PROSITE" id="PS51918"/>
    </source>
</evidence>
<dbReference type="PANTHER" id="PTHR43409:SF4">
    <property type="entry name" value="RADICAL SAM SUPERFAMILY PROTEIN"/>
    <property type="match status" value="1"/>
</dbReference>
<evidence type="ECO:0000256" key="3">
    <source>
        <dbReference type="ARBA" id="ARBA00022723"/>
    </source>
</evidence>
<keyword evidence="3" id="KW-0479">Metal-binding</keyword>
<evidence type="ECO:0000313" key="8">
    <source>
        <dbReference type="Proteomes" id="UP000274920"/>
    </source>
</evidence>
<dbReference type="Proteomes" id="UP000274920">
    <property type="component" value="Unassembled WGS sequence"/>
</dbReference>
<dbReference type="PROSITE" id="PS51918">
    <property type="entry name" value="RADICAL_SAM"/>
    <property type="match status" value="1"/>
</dbReference>
<organism evidence="7 8">
    <name type="scientific">Schaedlerella arabinosiphila</name>
    <dbReference type="NCBI Taxonomy" id="2044587"/>
    <lineage>
        <taxon>Bacteria</taxon>
        <taxon>Bacillati</taxon>
        <taxon>Bacillota</taxon>
        <taxon>Clostridia</taxon>
        <taxon>Lachnospirales</taxon>
        <taxon>Lachnospiraceae</taxon>
        <taxon>Schaedlerella</taxon>
    </lineage>
</organism>
<keyword evidence="8" id="KW-1185">Reference proteome</keyword>
<protein>
    <submittedName>
        <fullName evidence="7">Radical SAM protein</fullName>
    </submittedName>
</protein>
<dbReference type="SFLD" id="SFLDS00029">
    <property type="entry name" value="Radical_SAM"/>
    <property type="match status" value="1"/>
</dbReference>
<keyword evidence="5" id="KW-0411">Iron-sulfur</keyword>
<dbReference type="InterPro" id="IPR058240">
    <property type="entry name" value="rSAM_sf"/>
</dbReference>
<dbReference type="SFLD" id="SFLDG01082">
    <property type="entry name" value="B12-binding_domain_containing"/>
    <property type="match status" value="1"/>
</dbReference>
<comment type="caution">
    <text evidence="7">The sequence shown here is derived from an EMBL/GenBank/DDBJ whole genome shotgun (WGS) entry which is preliminary data.</text>
</comment>
<accession>A0A426DPF5</accession>
<dbReference type="PANTHER" id="PTHR43409">
    <property type="entry name" value="ANAEROBIC MAGNESIUM-PROTOPORPHYRIN IX MONOMETHYL ESTER CYCLASE-RELATED"/>
    <property type="match status" value="1"/>
</dbReference>